<accession>A0ABQ4ZIF7</accession>
<name>A0ABQ4ZIF7_9ASTR</name>
<keyword evidence="2" id="KW-1185">Reference proteome</keyword>
<organism evidence="1 2">
    <name type="scientific">Tanacetum coccineum</name>
    <dbReference type="NCBI Taxonomy" id="301880"/>
    <lineage>
        <taxon>Eukaryota</taxon>
        <taxon>Viridiplantae</taxon>
        <taxon>Streptophyta</taxon>
        <taxon>Embryophyta</taxon>
        <taxon>Tracheophyta</taxon>
        <taxon>Spermatophyta</taxon>
        <taxon>Magnoliopsida</taxon>
        <taxon>eudicotyledons</taxon>
        <taxon>Gunneridae</taxon>
        <taxon>Pentapetalae</taxon>
        <taxon>asterids</taxon>
        <taxon>campanulids</taxon>
        <taxon>Asterales</taxon>
        <taxon>Asteraceae</taxon>
        <taxon>Asteroideae</taxon>
        <taxon>Anthemideae</taxon>
        <taxon>Anthemidinae</taxon>
        <taxon>Tanacetum</taxon>
    </lineage>
</organism>
<reference evidence="1" key="1">
    <citation type="journal article" date="2022" name="Int. J. Mol. Sci.">
        <title>Draft Genome of Tanacetum Coccineum: Genomic Comparison of Closely Related Tanacetum-Family Plants.</title>
        <authorList>
            <person name="Yamashiro T."/>
            <person name="Shiraishi A."/>
            <person name="Nakayama K."/>
            <person name="Satake H."/>
        </authorList>
    </citation>
    <scope>NUCLEOTIDE SEQUENCE</scope>
</reference>
<protein>
    <submittedName>
        <fullName evidence="1">Uncharacterized protein</fullName>
    </submittedName>
</protein>
<evidence type="ECO:0000313" key="1">
    <source>
        <dbReference type="EMBL" id="GJS89291.1"/>
    </source>
</evidence>
<proteinExistence type="predicted"/>
<dbReference type="EMBL" id="BQNB010011339">
    <property type="protein sequence ID" value="GJS89291.1"/>
    <property type="molecule type" value="Genomic_DNA"/>
</dbReference>
<dbReference type="Proteomes" id="UP001151760">
    <property type="component" value="Unassembled WGS sequence"/>
</dbReference>
<sequence>MVTDSHRLRDRMKVVCVQKCGEEKAFQGFLRDQCAGLRITNNKNQRDSAKLVVLEQLLAGTYVRISLKDSYVADMEENEFSVSDHGVYSIINDMN</sequence>
<comment type="caution">
    <text evidence="1">The sequence shown here is derived from an EMBL/GenBank/DDBJ whole genome shotgun (WGS) entry which is preliminary data.</text>
</comment>
<reference evidence="1" key="2">
    <citation type="submission" date="2022-01" db="EMBL/GenBank/DDBJ databases">
        <authorList>
            <person name="Yamashiro T."/>
            <person name="Shiraishi A."/>
            <person name="Satake H."/>
            <person name="Nakayama K."/>
        </authorList>
    </citation>
    <scope>NUCLEOTIDE SEQUENCE</scope>
</reference>
<evidence type="ECO:0000313" key="2">
    <source>
        <dbReference type="Proteomes" id="UP001151760"/>
    </source>
</evidence>
<gene>
    <name evidence="1" type="ORF">Tco_0771927</name>
</gene>